<evidence type="ECO:0000313" key="3">
    <source>
        <dbReference type="EMBL" id="AWL07563.1"/>
    </source>
</evidence>
<dbReference type="AlphaFoldDB" id="A0A2S2DQ96"/>
<name>A0A2S2DQ96_9BURK</name>
<evidence type="ECO:0000256" key="1">
    <source>
        <dbReference type="SAM" id="MobiDB-lite"/>
    </source>
</evidence>
<accession>A0A2S2DQ96</accession>
<dbReference type="OrthoDB" id="9180744at2"/>
<sequence>MNALSKLTLAITLAAAASVATAQNGAHSAHGAHDAHAGHAAPATAELTDGEVKKIDKEAGKITLRHGELKNLNMSAMTMVFRVKDPAMLDQVKAGDKVKFAADRVNGAVTIVQLQAAQ</sequence>
<feature type="signal peptide" evidence="2">
    <location>
        <begin position="1"/>
        <end position="22"/>
    </location>
</feature>
<dbReference type="RefSeq" id="WP_005670883.1">
    <property type="nucleotide sequence ID" value="NZ_CP029343.1"/>
</dbReference>
<dbReference type="KEGG" id="mtim:DIR46_00255"/>
<dbReference type="InterPro" id="IPR042230">
    <property type="entry name" value="CusF_sf"/>
</dbReference>
<dbReference type="Proteomes" id="UP000245820">
    <property type="component" value="Chromosome"/>
</dbReference>
<evidence type="ECO:0000313" key="4">
    <source>
        <dbReference type="Proteomes" id="UP000245820"/>
    </source>
</evidence>
<gene>
    <name evidence="3" type="ORF">DIR46_00255</name>
</gene>
<feature type="region of interest" description="Disordered" evidence="1">
    <location>
        <begin position="23"/>
        <end position="47"/>
    </location>
</feature>
<keyword evidence="2" id="KW-0732">Signal</keyword>
<keyword evidence="4" id="KW-1185">Reference proteome</keyword>
<dbReference type="EMBL" id="CP029343">
    <property type="protein sequence ID" value="AWL07563.1"/>
    <property type="molecule type" value="Genomic_DNA"/>
</dbReference>
<feature type="chain" id="PRO_5015633628" evidence="2">
    <location>
        <begin position="23"/>
        <end position="118"/>
    </location>
</feature>
<dbReference type="Gene3D" id="2.40.50.320">
    <property type="entry name" value="Copper binding periplasmic protein CusF"/>
    <property type="match status" value="1"/>
</dbReference>
<dbReference type="InterPro" id="IPR021647">
    <property type="entry name" value="CusF_Ec"/>
</dbReference>
<dbReference type="Pfam" id="PF11604">
    <property type="entry name" value="CusF_Ec"/>
    <property type="match status" value="1"/>
</dbReference>
<reference evidence="3 4" key="1">
    <citation type="submission" date="2018-05" db="EMBL/GenBank/DDBJ databases">
        <title>Complete genome sequence of Massilia oculi sp. nov. CCUG 43427T (=DSM 26321T), the type strain of M. oculi, and comparison with genome sequences of other Massilia strains.</title>
        <authorList>
            <person name="Zhu B."/>
        </authorList>
    </citation>
    <scope>NUCLEOTIDE SEQUENCE [LARGE SCALE GENOMIC DNA]</scope>
    <source>
        <strain evidence="3 4">CCUG 43427</strain>
    </source>
</reference>
<organism evidence="3 4">
    <name type="scientific">Massilia oculi</name>
    <dbReference type="NCBI Taxonomy" id="945844"/>
    <lineage>
        <taxon>Bacteria</taxon>
        <taxon>Pseudomonadati</taxon>
        <taxon>Pseudomonadota</taxon>
        <taxon>Betaproteobacteria</taxon>
        <taxon>Burkholderiales</taxon>
        <taxon>Oxalobacteraceae</taxon>
        <taxon>Telluria group</taxon>
        <taxon>Massilia</taxon>
    </lineage>
</organism>
<protein>
    <submittedName>
        <fullName evidence="3">RND transporter</fullName>
    </submittedName>
</protein>
<proteinExistence type="predicted"/>
<evidence type="ECO:0000256" key="2">
    <source>
        <dbReference type="SAM" id="SignalP"/>
    </source>
</evidence>